<proteinExistence type="predicted"/>
<protein>
    <submittedName>
        <fullName evidence="3">YDG domain-containing protein</fullName>
    </submittedName>
</protein>
<dbReference type="Proteomes" id="UP000280834">
    <property type="component" value="Unassembled WGS sequence"/>
</dbReference>
<keyword evidence="2" id="KW-1185">Reference proteome</keyword>
<dbReference type="STRING" id="42155.A0A0R3R9B5"/>
<name>A0A0R3R9B5_9BILA</name>
<dbReference type="WBParaSite" id="BTMF_0001662801-mRNA-1">
    <property type="protein sequence ID" value="BTMF_0001662801-mRNA-1"/>
    <property type="gene ID" value="BTMF_0001662801"/>
</dbReference>
<organism evidence="3">
    <name type="scientific">Brugia timori</name>
    <dbReference type="NCBI Taxonomy" id="42155"/>
    <lineage>
        <taxon>Eukaryota</taxon>
        <taxon>Metazoa</taxon>
        <taxon>Ecdysozoa</taxon>
        <taxon>Nematoda</taxon>
        <taxon>Chromadorea</taxon>
        <taxon>Rhabditida</taxon>
        <taxon>Spirurina</taxon>
        <taxon>Spiruromorpha</taxon>
        <taxon>Filarioidea</taxon>
        <taxon>Onchocercidae</taxon>
        <taxon>Brugia</taxon>
    </lineage>
</organism>
<reference evidence="3" key="1">
    <citation type="submission" date="2017-02" db="UniProtKB">
        <authorList>
            <consortium name="WormBaseParasite"/>
        </authorList>
    </citation>
    <scope>IDENTIFICATION</scope>
</reference>
<sequence length="34" mass="3837">MHHERKEHKAAITLYSYGDNDGRSVSGGSTYKKL</sequence>
<evidence type="ECO:0000313" key="2">
    <source>
        <dbReference type="Proteomes" id="UP000280834"/>
    </source>
</evidence>
<evidence type="ECO:0000313" key="1">
    <source>
        <dbReference type="EMBL" id="VDO50224.1"/>
    </source>
</evidence>
<accession>A0A0R3R9B5</accession>
<dbReference type="AlphaFoldDB" id="A0A0R3R9B5"/>
<gene>
    <name evidence="1" type="ORF">BTMF_LOCUS14601</name>
</gene>
<dbReference type="EMBL" id="UZAG01021376">
    <property type="protein sequence ID" value="VDO50224.1"/>
    <property type="molecule type" value="Genomic_DNA"/>
</dbReference>
<reference evidence="1 2" key="2">
    <citation type="submission" date="2018-11" db="EMBL/GenBank/DDBJ databases">
        <authorList>
            <consortium name="Pathogen Informatics"/>
        </authorList>
    </citation>
    <scope>NUCLEOTIDE SEQUENCE [LARGE SCALE GENOMIC DNA]</scope>
</reference>
<evidence type="ECO:0000313" key="3">
    <source>
        <dbReference type="WBParaSite" id="BTMF_0001662801-mRNA-1"/>
    </source>
</evidence>